<accession>A0A9W6LZ51</accession>
<feature type="chain" id="PRO_5040878091" evidence="1">
    <location>
        <begin position="22"/>
        <end position="175"/>
    </location>
</feature>
<keyword evidence="1" id="KW-0732">Signal</keyword>
<sequence>MIRISAGALALAAVVALTACSSERVGSTADEPPVTAAPLVAGSIVDALAPSQSAVVQTMSPPMKADVLDATTASGLLSMPWVLVSLSADHRVAEIVAVTGNGSCVVPVGVRVQRSPGAVTLAALSRKGPDQSCDARLDFERLTVELPVAVGGDVRLIHPPTDPDWSNPAFLAGLT</sequence>
<reference evidence="2" key="1">
    <citation type="journal article" date="2014" name="Int. J. Syst. Evol. Microbiol.">
        <title>Complete genome sequence of Corynebacterium casei LMG S-19264T (=DSM 44701T), isolated from a smear-ripened cheese.</title>
        <authorList>
            <consortium name="US DOE Joint Genome Institute (JGI-PGF)"/>
            <person name="Walter F."/>
            <person name="Albersmeier A."/>
            <person name="Kalinowski J."/>
            <person name="Ruckert C."/>
        </authorList>
    </citation>
    <scope>NUCLEOTIDE SEQUENCE</scope>
    <source>
        <strain evidence="2">VKM Ac-1401</strain>
    </source>
</reference>
<keyword evidence="3" id="KW-1185">Reference proteome</keyword>
<evidence type="ECO:0000313" key="2">
    <source>
        <dbReference type="EMBL" id="GLJ75883.1"/>
    </source>
</evidence>
<dbReference type="EMBL" id="BSEN01000006">
    <property type="protein sequence ID" value="GLJ75883.1"/>
    <property type="molecule type" value="Genomic_DNA"/>
</dbReference>
<protein>
    <submittedName>
        <fullName evidence="2">Uncharacterized protein</fullName>
    </submittedName>
</protein>
<reference evidence="2" key="2">
    <citation type="submission" date="2023-01" db="EMBL/GenBank/DDBJ databases">
        <authorList>
            <person name="Sun Q."/>
            <person name="Evtushenko L."/>
        </authorList>
    </citation>
    <scope>NUCLEOTIDE SEQUENCE</scope>
    <source>
        <strain evidence="2">VKM Ac-1401</strain>
    </source>
</reference>
<evidence type="ECO:0000313" key="3">
    <source>
        <dbReference type="Proteomes" id="UP001142372"/>
    </source>
</evidence>
<dbReference type="Proteomes" id="UP001142372">
    <property type="component" value="Unassembled WGS sequence"/>
</dbReference>
<proteinExistence type="predicted"/>
<dbReference type="AlphaFoldDB" id="A0A9W6LZ51"/>
<comment type="caution">
    <text evidence="2">The sequence shown here is derived from an EMBL/GenBank/DDBJ whole genome shotgun (WGS) entry which is preliminary data.</text>
</comment>
<feature type="signal peptide" evidence="1">
    <location>
        <begin position="1"/>
        <end position="21"/>
    </location>
</feature>
<organism evidence="2 3">
    <name type="scientific">Leifsonia poae</name>
    <dbReference type="NCBI Taxonomy" id="110933"/>
    <lineage>
        <taxon>Bacteria</taxon>
        <taxon>Bacillati</taxon>
        <taxon>Actinomycetota</taxon>
        <taxon>Actinomycetes</taxon>
        <taxon>Micrococcales</taxon>
        <taxon>Microbacteriaceae</taxon>
        <taxon>Leifsonia</taxon>
    </lineage>
</organism>
<evidence type="ECO:0000256" key="1">
    <source>
        <dbReference type="SAM" id="SignalP"/>
    </source>
</evidence>
<gene>
    <name evidence="2" type="ORF">GCM10017584_14570</name>
</gene>
<name>A0A9W6LZ51_9MICO</name>
<dbReference type="PROSITE" id="PS51257">
    <property type="entry name" value="PROKAR_LIPOPROTEIN"/>
    <property type="match status" value="1"/>
</dbReference>